<reference evidence="3" key="1">
    <citation type="submission" date="2019-11" db="UniProtKB">
        <authorList>
            <consortium name="WormBaseParasite"/>
        </authorList>
    </citation>
    <scope>IDENTIFICATION</scope>
</reference>
<evidence type="ECO:0000256" key="1">
    <source>
        <dbReference type="SAM" id="MobiDB-lite"/>
    </source>
</evidence>
<dbReference type="InterPro" id="IPR001202">
    <property type="entry name" value="WW_dom"/>
</dbReference>
<feature type="compositionally biased region" description="Low complexity" evidence="1">
    <location>
        <begin position="137"/>
        <end position="147"/>
    </location>
</feature>
<feature type="region of interest" description="Disordered" evidence="1">
    <location>
        <begin position="370"/>
        <end position="448"/>
    </location>
</feature>
<dbReference type="PANTHER" id="PTHR46697:SF1">
    <property type="entry name" value="FORMIN-BINDING PROTEIN 4"/>
    <property type="match status" value="1"/>
</dbReference>
<feature type="domain" description="WW" evidence="2">
    <location>
        <begin position="31"/>
        <end position="59"/>
    </location>
</feature>
<accession>A0A5K3F0E4</accession>
<dbReference type="SMART" id="SM00456">
    <property type="entry name" value="WW"/>
    <property type="match status" value="2"/>
</dbReference>
<dbReference type="SUPFAM" id="SSF51045">
    <property type="entry name" value="WW domain"/>
    <property type="match status" value="1"/>
</dbReference>
<dbReference type="InterPro" id="IPR036020">
    <property type="entry name" value="WW_dom_sf"/>
</dbReference>
<proteinExistence type="predicted"/>
<protein>
    <submittedName>
        <fullName evidence="3">WW domain-containing protein</fullName>
    </submittedName>
</protein>
<dbReference type="Pfam" id="PF00397">
    <property type="entry name" value="WW"/>
    <property type="match status" value="1"/>
</dbReference>
<dbReference type="InterPro" id="IPR053076">
    <property type="entry name" value="WW_domain_protein"/>
</dbReference>
<evidence type="ECO:0000259" key="2">
    <source>
        <dbReference type="PROSITE" id="PS50020"/>
    </source>
</evidence>
<dbReference type="PROSITE" id="PS01159">
    <property type="entry name" value="WW_DOMAIN_1"/>
    <property type="match status" value="1"/>
</dbReference>
<dbReference type="WBParaSite" id="MCU_004447-RC">
    <property type="protein sequence ID" value="MCU_004447-RC"/>
    <property type="gene ID" value="MCU_004447"/>
</dbReference>
<dbReference type="PROSITE" id="PS50020">
    <property type="entry name" value="WW_DOMAIN_2"/>
    <property type="match status" value="2"/>
</dbReference>
<sequence>MSGRLSHEVENFFAEIDAITTSGAGVPTTSWIVQVDPKTNLPFYYNFLTKESTWDIPDDYQAYLEAYEVYLQRNKGKKKDDSDMMTQIHIMPEGNARKRRRIRRAWMRSEEERSISGAHHENAPIEFLSEYIAYSSSSSDNDSSCSRSPDRSRSPESMADVSSVKNEEPVPQLESVFIGPQLPPPLQKESTVTNLHDLSQLLLDKFAVVDPEHDKLSSLQVAYLQFTTRLEDWKAGYLSEERYKEKLQEVNNFLCDYEQSSLPSGWRCVWDPENKRYIYKSSSFPSEQYQRPPVETNNACPIEPTCSIPVCQTSVPENGPDPEIHLSENDNTDNVRPQADDATQMYEPTELDGQTTLTLVDTSETFLCSNSPKCDLESGRSNSAKTHEATSKDIQSETIAPDESMTDSASGQVDLDYESGVPTEMANSPATKSKRKIQKMDPKSEVLVSKKDMPNLLDKWQKVQESL</sequence>
<dbReference type="PANTHER" id="PTHR46697">
    <property type="entry name" value="FORMIN-BINDING PROTEIN 4"/>
    <property type="match status" value="1"/>
</dbReference>
<feature type="compositionally biased region" description="Basic and acidic residues" evidence="1">
    <location>
        <begin position="438"/>
        <end position="448"/>
    </location>
</feature>
<feature type="compositionally biased region" description="Basic and acidic residues" evidence="1">
    <location>
        <begin position="385"/>
        <end position="395"/>
    </location>
</feature>
<feature type="domain" description="WW" evidence="2">
    <location>
        <begin position="260"/>
        <end position="294"/>
    </location>
</feature>
<feature type="region of interest" description="Disordered" evidence="1">
    <location>
        <begin position="137"/>
        <end position="168"/>
    </location>
</feature>
<evidence type="ECO:0000313" key="3">
    <source>
        <dbReference type="WBParaSite" id="MCU_004447-RC"/>
    </source>
</evidence>
<dbReference type="Gene3D" id="2.20.70.10">
    <property type="match status" value="1"/>
</dbReference>
<dbReference type="CDD" id="cd00201">
    <property type="entry name" value="WW"/>
    <property type="match status" value="1"/>
</dbReference>
<organism evidence="3">
    <name type="scientific">Mesocestoides corti</name>
    <name type="common">Flatworm</name>
    <dbReference type="NCBI Taxonomy" id="53468"/>
    <lineage>
        <taxon>Eukaryota</taxon>
        <taxon>Metazoa</taxon>
        <taxon>Spiralia</taxon>
        <taxon>Lophotrochozoa</taxon>
        <taxon>Platyhelminthes</taxon>
        <taxon>Cestoda</taxon>
        <taxon>Eucestoda</taxon>
        <taxon>Cyclophyllidea</taxon>
        <taxon>Mesocestoididae</taxon>
        <taxon>Mesocestoides</taxon>
    </lineage>
</organism>
<dbReference type="AlphaFoldDB" id="A0A5K3F0E4"/>
<name>A0A5K3F0E4_MESCO</name>